<sequence length="119" mass="12047">MAIIGDSGLAGLVSGNAQASQTNAPQTRDNTGAGGANARGGSSDRGEGVIIDLSSAARSVVEAPRDGVNSTPADAGPGDRDVQADRAEARDDTAEVRAEEADARRDASAERRESVDLQV</sequence>
<name>A0A5A7N643_9PROT</name>
<feature type="compositionally biased region" description="Polar residues" evidence="1">
    <location>
        <begin position="16"/>
        <end position="26"/>
    </location>
</feature>
<feature type="region of interest" description="Disordered" evidence="1">
    <location>
        <begin position="16"/>
        <end position="119"/>
    </location>
</feature>
<accession>A0A5A7N643</accession>
<comment type="caution">
    <text evidence="2">The sequence shown here is derived from an EMBL/GenBank/DDBJ whole genome shotgun (WGS) entry which is preliminary data.</text>
</comment>
<feature type="compositionally biased region" description="Basic and acidic residues" evidence="1">
    <location>
        <begin position="77"/>
        <end position="119"/>
    </location>
</feature>
<evidence type="ECO:0000313" key="3">
    <source>
        <dbReference type="Proteomes" id="UP000324996"/>
    </source>
</evidence>
<keyword evidence="3" id="KW-1185">Reference proteome</keyword>
<evidence type="ECO:0000256" key="1">
    <source>
        <dbReference type="SAM" id="MobiDB-lite"/>
    </source>
</evidence>
<dbReference type="Proteomes" id="UP000324996">
    <property type="component" value="Unassembled WGS sequence"/>
</dbReference>
<dbReference type="AlphaFoldDB" id="A0A5A7N643"/>
<dbReference type="RefSeq" id="WP_042086791.1">
    <property type="nucleotide sequence ID" value="NZ_BKCN01000006.1"/>
</dbReference>
<dbReference type="EMBL" id="BKCN01000006">
    <property type="protein sequence ID" value="GER03793.1"/>
    <property type="molecule type" value="Genomic_DNA"/>
</dbReference>
<organism evidence="2 3">
    <name type="scientific">Iodidimonas nitroreducens</name>
    <dbReference type="NCBI Taxonomy" id="1236968"/>
    <lineage>
        <taxon>Bacteria</taxon>
        <taxon>Pseudomonadati</taxon>
        <taxon>Pseudomonadota</taxon>
        <taxon>Alphaproteobacteria</taxon>
        <taxon>Iodidimonadales</taxon>
        <taxon>Iodidimonadaceae</taxon>
        <taxon>Iodidimonas</taxon>
    </lineage>
</organism>
<evidence type="ECO:0000313" key="2">
    <source>
        <dbReference type="EMBL" id="GER03793.1"/>
    </source>
</evidence>
<gene>
    <name evidence="2" type="ORF">JCM17846_14750</name>
</gene>
<protein>
    <submittedName>
        <fullName evidence="2">Uncharacterized protein</fullName>
    </submittedName>
</protein>
<proteinExistence type="predicted"/>
<reference evidence="2 3" key="1">
    <citation type="submission" date="2019-09" db="EMBL/GenBank/DDBJ databases">
        <title>NBRP : Genome information of microbial organism related human and environment.</title>
        <authorList>
            <person name="Hattori M."/>
            <person name="Oshima K."/>
            <person name="Inaba H."/>
            <person name="Suda W."/>
            <person name="Sakamoto M."/>
            <person name="Iino T."/>
            <person name="Kitahara M."/>
            <person name="Oshida Y."/>
            <person name="Iida T."/>
            <person name="Kudo T."/>
            <person name="Itoh T."/>
            <person name="Ohkuma M."/>
        </authorList>
    </citation>
    <scope>NUCLEOTIDE SEQUENCE [LARGE SCALE GENOMIC DNA]</scope>
    <source>
        <strain evidence="2 3">Q-1</strain>
    </source>
</reference>